<reference evidence="1 2" key="1">
    <citation type="submission" date="2016-07" db="EMBL/GenBank/DDBJ databases">
        <title>Complete genome sequence of the Lentzea guizhouensis DHS C013.</title>
        <authorList>
            <person name="Cao C."/>
        </authorList>
    </citation>
    <scope>NUCLEOTIDE SEQUENCE [LARGE SCALE GENOMIC DNA]</scope>
    <source>
        <strain evidence="1 2">DHS C013</strain>
    </source>
</reference>
<dbReference type="EMBL" id="CP016793">
    <property type="protein sequence ID" value="ANZ40068.1"/>
    <property type="molecule type" value="Genomic_DNA"/>
</dbReference>
<evidence type="ECO:0000313" key="1">
    <source>
        <dbReference type="EMBL" id="ANZ40068.1"/>
    </source>
</evidence>
<evidence type="ECO:0000313" key="2">
    <source>
        <dbReference type="Proteomes" id="UP000093053"/>
    </source>
</evidence>
<dbReference type="STRING" id="1586287.BBK82_32545"/>
<dbReference type="Pfam" id="PF13432">
    <property type="entry name" value="TPR_16"/>
    <property type="match status" value="1"/>
</dbReference>
<accession>A0A1B2HQS3</accession>
<protein>
    <recommendedName>
        <fullName evidence="3">Sel1 repeat family protein</fullName>
    </recommendedName>
</protein>
<dbReference type="PANTHER" id="PTHR11102">
    <property type="entry name" value="SEL-1-LIKE PROTEIN"/>
    <property type="match status" value="1"/>
</dbReference>
<keyword evidence="2" id="KW-1185">Reference proteome</keyword>
<dbReference type="Proteomes" id="UP000093053">
    <property type="component" value="Chromosome"/>
</dbReference>
<sequence length="566" mass="61953">MAAAIDLFRAGMTTGVPLDVLVGLHEVHLRSRGGAQLHPEEVDEALTWATTLEYGATSLLVRETEERYRPFDYLVDSVARNGAAPAIPAEVWDAALSHVDDSDLMAVILQASGHNRMDHVVRGLARLDGVHGSGGFYVVEPGKGARRAFRRLMTVARDQFAYAGFDDVILALQQAEPGTAEWDYAMGRYHREEDDLEQAETFLRRAAEAGHPPAAADLGAVLLASSRADEARGWLETALAAGIRQAGINLGILHLLRGEVGAGADLLEDVADLVEGRLATRLASDLANDGDHQRARRWLLRAHERGHEQAALLIGESFLVTGDEADAEHWLRTAWERGVLAAADHLGKLHFHRGEWDAAEPFLRAGAESGSPEAATLLGSLHYQRDELEEAEHWLRKATSAGSRGARLALGVVLLDKSALDEAESVLLDSLSAHEAEAATYLAKVQHQRGDEAGAERWARRALGVRYDSEPALLLSSILMEQRRYDEAVAVLVPGHEAGDPEVTHNLGMATFHRGDLETAVQLFTQAQMAGVPESATALRAIFREITRAAEAEEHRRRRSWWRRRS</sequence>
<dbReference type="PANTHER" id="PTHR11102:SF160">
    <property type="entry name" value="ERAD-ASSOCIATED E3 UBIQUITIN-PROTEIN LIGASE COMPONENT HRD3"/>
    <property type="match status" value="1"/>
</dbReference>
<organism evidence="1 2">
    <name type="scientific">Lentzea guizhouensis</name>
    <dbReference type="NCBI Taxonomy" id="1586287"/>
    <lineage>
        <taxon>Bacteria</taxon>
        <taxon>Bacillati</taxon>
        <taxon>Actinomycetota</taxon>
        <taxon>Actinomycetes</taxon>
        <taxon>Pseudonocardiales</taxon>
        <taxon>Pseudonocardiaceae</taxon>
        <taxon>Lentzea</taxon>
    </lineage>
</organism>
<evidence type="ECO:0008006" key="3">
    <source>
        <dbReference type="Google" id="ProtNLM"/>
    </source>
</evidence>
<gene>
    <name evidence="1" type="ORF">BBK82_32545</name>
</gene>
<dbReference type="KEGG" id="led:BBK82_32545"/>
<dbReference type="Gene3D" id="1.25.40.10">
    <property type="entry name" value="Tetratricopeptide repeat domain"/>
    <property type="match status" value="3"/>
</dbReference>
<dbReference type="SUPFAM" id="SSF81901">
    <property type="entry name" value="HCP-like"/>
    <property type="match status" value="2"/>
</dbReference>
<dbReference type="InterPro" id="IPR006597">
    <property type="entry name" value="Sel1-like"/>
</dbReference>
<proteinExistence type="predicted"/>
<dbReference type="InterPro" id="IPR050767">
    <property type="entry name" value="Sel1_AlgK"/>
</dbReference>
<name>A0A1B2HQS3_9PSEU</name>
<dbReference type="InterPro" id="IPR011990">
    <property type="entry name" value="TPR-like_helical_dom_sf"/>
</dbReference>
<dbReference type="SMART" id="SM00671">
    <property type="entry name" value="SEL1"/>
    <property type="match status" value="4"/>
</dbReference>
<dbReference type="AlphaFoldDB" id="A0A1B2HQS3"/>